<dbReference type="InterPro" id="IPR020846">
    <property type="entry name" value="MFS_dom"/>
</dbReference>
<keyword evidence="3" id="KW-0812">Transmembrane</keyword>
<reference evidence="5 6" key="1">
    <citation type="submission" date="2016-12" db="EMBL/GenBank/DDBJ databases">
        <title>The genomes of Aspergillus section Nigri reveals drivers in fungal speciation.</title>
        <authorList>
            <consortium name="DOE Joint Genome Institute"/>
            <person name="Vesth T.C."/>
            <person name="Nybo J."/>
            <person name="Theobald S."/>
            <person name="Brandl J."/>
            <person name="Frisvad J.C."/>
            <person name="Nielsen K.F."/>
            <person name="Lyhne E.K."/>
            <person name="Kogle M.E."/>
            <person name="Kuo A."/>
            <person name="Riley R."/>
            <person name="Clum A."/>
            <person name="Nolan M."/>
            <person name="Lipzen A."/>
            <person name="Salamov A."/>
            <person name="Henrissat B."/>
            <person name="Wiebenga A."/>
            <person name="De Vries R.P."/>
            <person name="Grigoriev I.V."/>
            <person name="Mortensen U.H."/>
            <person name="Andersen M.R."/>
            <person name="Baker S.E."/>
        </authorList>
    </citation>
    <scope>NUCLEOTIDE SEQUENCE [LARGE SCALE GENOMIC DNA]</scope>
    <source>
        <strain evidence="5 6">IBT 23096</strain>
    </source>
</reference>
<sequence>MTSKEARTQPRDPPDGGARAWMVTVGAFAAQVCTFGYINTFGIYQSYYKDNFLSDKSESDISWIGSLQAFFLFLFGAISGPLADRFGVKMVLIPSGITLVFSVMMTSLCKEYYQFILAQGVLGGLACGMIFTPVVSTVGQYFVKWRAWAMGVVVSGAAFGGIIFPVTLNRLLSQIGFGWAVRVVGFIMLALIMYSSIVTKEFAPRRQKDLFVPRAFTNWAYIFANAGFLIGLMGLYGPIFYVSSYSRAQGMDPQLAQYQVAILNASSFFGRIIPNFMGDKFGRFNMAIVTYIACAVLCFCWTAATSTAGITVWVIFFGFFSGAIFSLYSPTVAQVCPNPSEIGTYIGQGLAVCSFGGLVGTPVNGALIRTYGYLECSMFCGTTLVVGTLCMAAARLILERRIVAII</sequence>
<gene>
    <name evidence="5" type="ORF">P170DRAFT_353832</name>
</gene>
<dbReference type="PANTHER" id="PTHR11360:SF281">
    <property type="entry name" value="ASPYRIDONES EFFLUX PROTEIN APDF-RELATED"/>
    <property type="match status" value="1"/>
</dbReference>
<dbReference type="PANTHER" id="PTHR11360">
    <property type="entry name" value="MONOCARBOXYLATE TRANSPORTER"/>
    <property type="match status" value="1"/>
</dbReference>
<dbReference type="CDD" id="cd17352">
    <property type="entry name" value="MFS_MCT_SLC16"/>
    <property type="match status" value="1"/>
</dbReference>
<comment type="similarity">
    <text evidence="2">Belongs to the major facilitator superfamily. Monocarboxylate porter (TC 2.A.1.13) family.</text>
</comment>
<comment type="caution">
    <text evidence="5">The sequence shown here is derived from an EMBL/GenBank/DDBJ whole genome shotgun (WGS) entry which is preliminary data.</text>
</comment>
<evidence type="ECO:0000256" key="3">
    <source>
        <dbReference type="SAM" id="Phobius"/>
    </source>
</evidence>
<dbReference type="InterPro" id="IPR011701">
    <property type="entry name" value="MFS"/>
</dbReference>
<evidence type="ECO:0000313" key="5">
    <source>
        <dbReference type="EMBL" id="PLB50778.1"/>
    </source>
</evidence>
<dbReference type="GO" id="GO:0016020">
    <property type="term" value="C:membrane"/>
    <property type="evidence" value="ECO:0007669"/>
    <property type="project" value="UniProtKB-SubCell"/>
</dbReference>
<feature type="transmembrane region" description="Helical" evidence="3">
    <location>
        <begin position="147"/>
        <end position="167"/>
    </location>
</feature>
<feature type="transmembrane region" description="Helical" evidence="3">
    <location>
        <begin position="86"/>
        <end position="106"/>
    </location>
</feature>
<dbReference type="EMBL" id="MSFO01000003">
    <property type="protein sequence ID" value="PLB50778.1"/>
    <property type="molecule type" value="Genomic_DNA"/>
</dbReference>
<feature type="transmembrane region" description="Helical" evidence="3">
    <location>
        <begin position="112"/>
        <end position="135"/>
    </location>
</feature>
<dbReference type="InterPro" id="IPR036259">
    <property type="entry name" value="MFS_trans_sf"/>
</dbReference>
<feature type="transmembrane region" description="Helical" evidence="3">
    <location>
        <begin position="284"/>
        <end position="304"/>
    </location>
</feature>
<dbReference type="Pfam" id="PF07690">
    <property type="entry name" value="MFS_1"/>
    <property type="match status" value="1"/>
</dbReference>
<dbReference type="GO" id="GO:0022857">
    <property type="term" value="F:transmembrane transporter activity"/>
    <property type="evidence" value="ECO:0007669"/>
    <property type="project" value="InterPro"/>
</dbReference>
<feature type="transmembrane region" description="Helical" evidence="3">
    <location>
        <begin position="255"/>
        <end position="272"/>
    </location>
</feature>
<keyword evidence="3" id="KW-0472">Membrane</keyword>
<feature type="transmembrane region" description="Helical" evidence="3">
    <location>
        <begin position="61"/>
        <end position="79"/>
    </location>
</feature>
<feature type="transmembrane region" description="Helical" evidence="3">
    <location>
        <begin position="179"/>
        <end position="198"/>
    </location>
</feature>
<feature type="transmembrane region" description="Helical" evidence="3">
    <location>
        <begin position="371"/>
        <end position="398"/>
    </location>
</feature>
<dbReference type="PROSITE" id="PS50850">
    <property type="entry name" value="MFS"/>
    <property type="match status" value="1"/>
</dbReference>
<name>A0A2I2GD14_9EURO</name>
<feature type="transmembrane region" description="Helical" evidence="3">
    <location>
        <begin position="310"/>
        <end position="330"/>
    </location>
</feature>
<comment type="subcellular location">
    <subcellularLocation>
        <location evidence="1">Membrane</location>
        <topology evidence="1">Multi-pass membrane protein</topology>
    </subcellularLocation>
</comment>
<protein>
    <submittedName>
        <fullName evidence="5">Putative monocarboxylate transporter</fullName>
    </submittedName>
</protein>
<dbReference type="GeneID" id="36551697"/>
<dbReference type="OrthoDB" id="6499973at2759"/>
<keyword evidence="3" id="KW-1133">Transmembrane helix</keyword>
<accession>A0A2I2GD14</accession>
<dbReference type="VEuPathDB" id="FungiDB:P170DRAFT_353832"/>
<dbReference type="AlphaFoldDB" id="A0A2I2GD14"/>
<feature type="transmembrane region" description="Helical" evidence="3">
    <location>
        <begin position="20"/>
        <end position="41"/>
    </location>
</feature>
<feature type="domain" description="Major facilitator superfamily (MFS) profile" evidence="4">
    <location>
        <begin position="19"/>
        <end position="406"/>
    </location>
</feature>
<evidence type="ECO:0000313" key="6">
    <source>
        <dbReference type="Proteomes" id="UP000234275"/>
    </source>
</evidence>
<evidence type="ECO:0000256" key="1">
    <source>
        <dbReference type="ARBA" id="ARBA00004141"/>
    </source>
</evidence>
<proteinExistence type="inferred from homology"/>
<dbReference type="InterPro" id="IPR050327">
    <property type="entry name" value="Proton-linked_MCT"/>
</dbReference>
<dbReference type="SUPFAM" id="SSF103473">
    <property type="entry name" value="MFS general substrate transporter"/>
    <property type="match status" value="1"/>
</dbReference>
<evidence type="ECO:0000259" key="4">
    <source>
        <dbReference type="PROSITE" id="PS50850"/>
    </source>
</evidence>
<evidence type="ECO:0000256" key="2">
    <source>
        <dbReference type="ARBA" id="ARBA00006727"/>
    </source>
</evidence>
<dbReference type="RefSeq" id="XP_024706080.1">
    <property type="nucleotide sequence ID" value="XM_024843997.1"/>
</dbReference>
<dbReference type="Proteomes" id="UP000234275">
    <property type="component" value="Unassembled WGS sequence"/>
</dbReference>
<feature type="transmembrane region" description="Helical" evidence="3">
    <location>
        <begin position="342"/>
        <end position="359"/>
    </location>
</feature>
<feature type="transmembrane region" description="Helical" evidence="3">
    <location>
        <begin position="219"/>
        <end position="243"/>
    </location>
</feature>
<dbReference type="Gene3D" id="1.20.1250.20">
    <property type="entry name" value="MFS general substrate transporter like domains"/>
    <property type="match status" value="1"/>
</dbReference>
<keyword evidence="6" id="KW-1185">Reference proteome</keyword>
<organism evidence="5 6">
    <name type="scientific">Aspergillus steynii IBT 23096</name>
    <dbReference type="NCBI Taxonomy" id="1392250"/>
    <lineage>
        <taxon>Eukaryota</taxon>
        <taxon>Fungi</taxon>
        <taxon>Dikarya</taxon>
        <taxon>Ascomycota</taxon>
        <taxon>Pezizomycotina</taxon>
        <taxon>Eurotiomycetes</taxon>
        <taxon>Eurotiomycetidae</taxon>
        <taxon>Eurotiales</taxon>
        <taxon>Aspergillaceae</taxon>
        <taxon>Aspergillus</taxon>
        <taxon>Aspergillus subgen. Circumdati</taxon>
    </lineage>
</organism>